<protein>
    <recommendedName>
        <fullName evidence="3">F-box domain-containing protein</fullName>
    </recommendedName>
</protein>
<dbReference type="Proteomes" id="UP000077266">
    <property type="component" value="Unassembled WGS sequence"/>
</dbReference>
<sequence length="283" mass="32089">MRLPAELVLEITKEAAHQNILRHRGFVAALCRVCRSVQLLVEPILYTTVRLDNPSICTIAAIHNPRFARHTRRIIIRKASCSWLLGRRAEEFPVFTDVEFLIINTSTLHLLSMMDRGMRLPRPKAMFLTSMYWLAPDYRPALFDAFSTVTHFALPHSGQTTFFESPLHTTVLKFSHVLLDISPPSHSLPHLLPQQVSAFLELPSLERIVCRCTNATAAQYDDVCNRLRDLTDSRVAVVEQSITTSVRHPSMTAQDALEQDAFEQDITVAYDAWYSGTVVFKGI</sequence>
<dbReference type="AlphaFoldDB" id="A0A165LMS7"/>
<gene>
    <name evidence="1" type="ORF">EXIGLDRAFT_333396</name>
</gene>
<keyword evidence="2" id="KW-1185">Reference proteome</keyword>
<name>A0A165LMS7_EXIGL</name>
<organism evidence="1 2">
    <name type="scientific">Exidia glandulosa HHB12029</name>
    <dbReference type="NCBI Taxonomy" id="1314781"/>
    <lineage>
        <taxon>Eukaryota</taxon>
        <taxon>Fungi</taxon>
        <taxon>Dikarya</taxon>
        <taxon>Basidiomycota</taxon>
        <taxon>Agaricomycotina</taxon>
        <taxon>Agaricomycetes</taxon>
        <taxon>Auriculariales</taxon>
        <taxon>Exidiaceae</taxon>
        <taxon>Exidia</taxon>
    </lineage>
</organism>
<reference evidence="1 2" key="1">
    <citation type="journal article" date="2016" name="Mol. Biol. Evol.">
        <title>Comparative Genomics of Early-Diverging Mushroom-Forming Fungi Provides Insights into the Origins of Lignocellulose Decay Capabilities.</title>
        <authorList>
            <person name="Nagy L.G."/>
            <person name="Riley R."/>
            <person name="Tritt A."/>
            <person name="Adam C."/>
            <person name="Daum C."/>
            <person name="Floudas D."/>
            <person name="Sun H."/>
            <person name="Yadav J.S."/>
            <person name="Pangilinan J."/>
            <person name="Larsson K.H."/>
            <person name="Matsuura K."/>
            <person name="Barry K."/>
            <person name="Labutti K."/>
            <person name="Kuo R."/>
            <person name="Ohm R.A."/>
            <person name="Bhattacharya S.S."/>
            <person name="Shirouzu T."/>
            <person name="Yoshinaga Y."/>
            <person name="Martin F.M."/>
            <person name="Grigoriev I.V."/>
            <person name="Hibbett D.S."/>
        </authorList>
    </citation>
    <scope>NUCLEOTIDE SEQUENCE [LARGE SCALE GENOMIC DNA]</scope>
    <source>
        <strain evidence="1 2">HHB12029</strain>
    </source>
</reference>
<evidence type="ECO:0008006" key="3">
    <source>
        <dbReference type="Google" id="ProtNLM"/>
    </source>
</evidence>
<evidence type="ECO:0000313" key="1">
    <source>
        <dbReference type="EMBL" id="KZV98073.1"/>
    </source>
</evidence>
<dbReference type="EMBL" id="KV425923">
    <property type="protein sequence ID" value="KZV98073.1"/>
    <property type="molecule type" value="Genomic_DNA"/>
</dbReference>
<accession>A0A165LMS7</accession>
<evidence type="ECO:0000313" key="2">
    <source>
        <dbReference type="Proteomes" id="UP000077266"/>
    </source>
</evidence>
<proteinExistence type="predicted"/>
<dbReference type="InParanoid" id="A0A165LMS7"/>